<name>A0A6J5KUW4_9CAUD</name>
<evidence type="ECO:0000313" key="2">
    <source>
        <dbReference type="EMBL" id="CAB4124743.1"/>
    </source>
</evidence>
<accession>A0A6J5KUW4</accession>
<proteinExistence type="predicted"/>
<reference evidence="2" key="1">
    <citation type="submission" date="2020-04" db="EMBL/GenBank/DDBJ databases">
        <authorList>
            <person name="Chiriac C."/>
            <person name="Salcher M."/>
            <person name="Ghai R."/>
            <person name="Kavagutti S V."/>
        </authorList>
    </citation>
    <scope>NUCLEOTIDE SEQUENCE</scope>
</reference>
<evidence type="ECO:0000256" key="1">
    <source>
        <dbReference type="SAM" id="Coils"/>
    </source>
</evidence>
<keyword evidence="1" id="KW-0175">Coiled coil</keyword>
<feature type="coiled-coil region" evidence="1">
    <location>
        <begin position="77"/>
        <end position="104"/>
    </location>
</feature>
<organism evidence="2">
    <name type="scientific">uncultured Caudovirales phage</name>
    <dbReference type="NCBI Taxonomy" id="2100421"/>
    <lineage>
        <taxon>Viruses</taxon>
        <taxon>Duplodnaviria</taxon>
        <taxon>Heunggongvirae</taxon>
        <taxon>Uroviricota</taxon>
        <taxon>Caudoviricetes</taxon>
        <taxon>Peduoviridae</taxon>
        <taxon>Maltschvirus</taxon>
        <taxon>Maltschvirus maltsch</taxon>
    </lineage>
</organism>
<dbReference type="EMBL" id="LR796188">
    <property type="protein sequence ID" value="CAB4124743.1"/>
    <property type="molecule type" value="Genomic_DNA"/>
</dbReference>
<gene>
    <name evidence="2" type="ORF">UFOVP54_25</name>
</gene>
<protein>
    <submittedName>
        <fullName evidence="2">Uncharacterized protein</fullName>
    </submittedName>
</protein>
<sequence length="795" mass="85431">MALDPKTKRDVQDSATYIETTLKSVSASLGEVFKNAVESAFDGVDATVMSTATKDFTRAMAAAAKTSEDLVKNKYRIAQGLTNSKNLEKQINELAERRLGLERRFQYTTELAAKTKTQISKRDREAFVDALGALDVQEQMLRGDQQELQDIEKKIGLTGKLTGALGKLPFVGKFLDTETVNQNMRKTAAEGGSTFNVLSGAAKDFGGQLVEGILDPMTLTVMVVKELVEAFKMVDSAAGDTAKALGVSYDSALKMTDEMNNVAMSSNDILVNTKNLVAAQNSLNKMFGTTTQFSGKMAEDFVSVQERLKLSDEAMESFTKLGLNNGIGLKENLGIVDNTVLALNRQNKTSISFKAVQESIGKAGAAFRLTMKGSAEEMTKSVFNAKRLGLEMSDIAATQSSLLDFESSIGSELEAELLTGKELNLEKARAAALTGDTATLAEEMAKNIGTAADFGKMNVLAQDALAKSFGKSREELAGMLEAGEQQVKVQALGFDNMNKAQEEYNRMAAAGATQAELDAKFKDQALQSQMQSVSQQERMAAITTKLKEVFVSLMEPLMPVLEVLGELFEGIVKPLMQIIGPMIKELSSGLVAVFSPIKEIFTSMSDLMTDIFGKGEEMGDTFKVIGKVLGSLLTVVFVPIKAIITYMVQGIKSAIQVVGGFVDIFQGRFGEGMKKIATGVIGFIVSPFQFLMDMVTGSINAVIKGINNIPGVNIEPVEINLAESAVGLLPMAKGGITTGPTKALVGEAGPEAVIPLREFYAKIDELIVAVKQGQNIYIGANKLNEAMGVNLHPMT</sequence>